<proteinExistence type="predicted"/>
<feature type="region of interest" description="Disordered" evidence="1">
    <location>
        <begin position="284"/>
        <end position="330"/>
    </location>
</feature>
<accession>A0A6L2LYG3</accession>
<gene>
    <name evidence="2" type="ORF">Tci_037352</name>
</gene>
<dbReference type="EMBL" id="BKCJ010005188">
    <property type="protein sequence ID" value="GEU65374.1"/>
    <property type="molecule type" value="Genomic_DNA"/>
</dbReference>
<evidence type="ECO:0000256" key="1">
    <source>
        <dbReference type="SAM" id="MobiDB-lite"/>
    </source>
</evidence>
<comment type="caution">
    <text evidence="2">The sequence shown here is derived from an EMBL/GenBank/DDBJ whole genome shotgun (WGS) entry which is preliminary data.</text>
</comment>
<feature type="compositionally biased region" description="Basic and acidic residues" evidence="1">
    <location>
        <begin position="644"/>
        <end position="672"/>
    </location>
</feature>
<feature type="compositionally biased region" description="Acidic residues" evidence="1">
    <location>
        <begin position="673"/>
        <end position="683"/>
    </location>
</feature>
<name>A0A6L2LYG3_TANCI</name>
<feature type="compositionally biased region" description="Polar residues" evidence="1">
    <location>
        <begin position="310"/>
        <end position="329"/>
    </location>
</feature>
<sequence length="683" mass="75856">MESQSKTIQTVSALKLPMLKTGDYNIWSIRMEQYLTHTAYALWEVIVNGDAPASIASVSGGAEAAIPPKIARRNELKAKSTLLLAIPDEHLLNFHEIKNAKTLWEAIKTSLPPAWNTHTLIMRNKSDLDTLSMDGLYNNLKVYEAEIKSQSSSRYQAEEGPIDFALMAFSSLGSSSSDTEQIAAANTLDTGEVQITATIDGKVKLVSEASIRKHLKLEDSYGISTLLNTEIFEQLALMGTYVAPTLTQKLFSNMRRASKGYSGVDVPLFQTMLVQGPILYGEGSTVPVESHHTPSDVPTTSQPSLSSPSRIPTRQETKVPQPSSPTQTHVADEAAFTSVDVRHEGAAITVSSFDVGQGSSNIDKTPSMPHDLPLLRVNTLRSYEGSMTLNELVVLCTKLSQKVESLEVDLKLTKKVYGAAYTKNIMKVKKLEKSIKSSQVKRRAKIVVSDDKELEDPSKQGKSMIEEIDQDAEVHLVTPTQVLAEVAKIHTYTRRRRIIITASGGISTAEKSVSTAGASMPVSTAGMVDKEERQRIAKVHEEASSFNVKEREDIQATIKADEELALRIQAEEREKYSKAKKARLLRTYMSNYVKHMGSCTLKQLKKLSFEELKNLFEETMRMVKTFTPIESDFNRTIPKIAYESSKRVAEEELEQESSKRQKTGESSEPREKDDDELTQEDLQ</sequence>
<feature type="compositionally biased region" description="Low complexity" evidence="1">
    <location>
        <begin position="298"/>
        <end position="309"/>
    </location>
</feature>
<feature type="region of interest" description="Disordered" evidence="1">
    <location>
        <begin position="644"/>
        <end position="683"/>
    </location>
</feature>
<protein>
    <submittedName>
        <fullName evidence="2">Ribonuclease H-like domain-containing protein</fullName>
    </submittedName>
</protein>
<reference evidence="2" key="1">
    <citation type="journal article" date="2019" name="Sci. Rep.">
        <title>Draft genome of Tanacetum cinerariifolium, the natural source of mosquito coil.</title>
        <authorList>
            <person name="Yamashiro T."/>
            <person name="Shiraishi A."/>
            <person name="Satake H."/>
            <person name="Nakayama K."/>
        </authorList>
    </citation>
    <scope>NUCLEOTIDE SEQUENCE</scope>
</reference>
<organism evidence="2">
    <name type="scientific">Tanacetum cinerariifolium</name>
    <name type="common">Dalmatian daisy</name>
    <name type="synonym">Chrysanthemum cinerariifolium</name>
    <dbReference type="NCBI Taxonomy" id="118510"/>
    <lineage>
        <taxon>Eukaryota</taxon>
        <taxon>Viridiplantae</taxon>
        <taxon>Streptophyta</taxon>
        <taxon>Embryophyta</taxon>
        <taxon>Tracheophyta</taxon>
        <taxon>Spermatophyta</taxon>
        <taxon>Magnoliopsida</taxon>
        <taxon>eudicotyledons</taxon>
        <taxon>Gunneridae</taxon>
        <taxon>Pentapetalae</taxon>
        <taxon>asterids</taxon>
        <taxon>campanulids</taxon>
        <taxon>Asterales</taxon>
        <taxon>Asteraceae</taxon>
        <taxon>Asteroideae</taxon>
        <taxon>Anthemideae</taxon>
        <taxon>Anthemidinae</taxon>
        <taxon>Tanacetum</taxon>
    </lineage>
</organism>
<evidence type="ECO:0000313" key="2">
    <source>
        <dbReference type="EMBL" id="GEU65374.1"/>
    </source>
</evidence>
<dbReference type="AlphaFoldDB" id="A0A6L2LYG3"/>